<dbReference type="EMBL" id="CP034209">
    <property type="protein sequence ID" value="QBZ65133.1"/>
    <property type="molecule type" value="Genomic_DNA"/>
</dbReference>
<feature type="non-terminal residue" evidence="1">
    <location>
        <position position="257"/>
    </location>
</feature>
<evidence type="ECO:0000313" key="2">
    <source>
        <dbReference type="Proteomes" id="UP000294847"/>
    </source>
</evidence>
<reference evidence="1 2" key="1">
    <citation type="journal article" date="2019" name="Mol. Biol. Evol.">
        <title>Blast fungal genomes show frequent chromosomal changes, gene gains and losses, and effector gene turnover.</title>
        <authorList>
            <person name="Gomez Luciano L.B."/>
            <person name="Jason Tsai I."/>
            <person name="Chuma I."/>
            <person name="Tosa Y."/>
            <person name="Chen Y.H."/>
            <person name="Li J.Y."/>
            <person name="Li M.Y."/>
            <person name="Jade Lu M.Y."/>
            <person name="Nakayashiki H."/>
            <person name="Li W.H."/>
        </authorList>
    </citation>
    <scope>NUCLEOTIDE SEQUENCE [LARGE SCALE GENOMIC DNA]</scope>
    <source>
        <strain evidence="1">MZ5-1-6</strain>
    </source>
</reference>
<accession>A0A4P7NRT3</accession>
<name>A0A4P7NRT3_PYROR</name>
<proteinExistence type="predicted"/>
<protein>
    <submittedName>
        <fullName evidence="1">Uncharacterized protein</fullName>
    </submittedName>
</protein>
<gene>
    <name evidence="1" type="ORF">PoMZ_06838</name>
</gene>
<evidence type="ECO:0000313" key="1">
    <source>
        <dbReference type="EMBL" id="QBZ65133.1"/>
    </source>
</evidence>
<sequence length="257" mass="29781">MCYEDRFYKDCGHLSHKKLVFCSRGRIDLLTGDYIGCKAFYASNRTEYAVTKLPGYCDSYECWLASRVRYGWRCHKCSRTNPKKEGRFCRGSDCGHQYPTMCYIEDYLKECGHFWPERIIYCDRHGRNLNHVGPERRPCKSFDPDTCRTTIPVPGHCDNEVCWRVSQVKSDWTCHRSTRATCAAALNAVAVARSIIVSASSRLLCCVCDGRVLRGKTCDQSAVILWRERHGWILDSMRRFFYSPGMDLEFRLAQTNL</sequence>
<organism evidence="1 2">
    <name type="scientific">Pyricularia oryzae</name>
    <name type="common">Rice blast fungus</name>
    <name type="synonym">Magnaporthe oryzae</name>
    <dbReference type="NCBI Taxonomy" id="318829"/>
    <lineage>
        <taxon>Eukaryota</taxon>
        <taxon>Fungi</taxon>
        <taxon>Dikarya</taxon>
        <taxon>Ascomycota</taxon>
        <taxon>Pezizomycotina</taxon>
        <taxon>Sordariomycetes</taxon>
        <taxon>Sordariomycetidae</taxon>
        <taxon>Magnaporthales</taxon>
        <taxon>Pyriculariaceae</taxon>
        <taxon>Pyricularia</taxon>
    </lineage>
</organism>
<dbReference type="AlphaFoldDB" id="A0A4P7NRT3"/>
<dbReference type="Proteomes" id="UP000294847">
    <property type="component" value="Chromosome 6"/>
</dbReference>